<reference evidence="17" key="1">
    <citation type="journal article" date="2015" name="Nat. Genet.">
        <title>The pineapple genome and the evolution of CAM photosynthesis.</title>
        <authorList>
            <person name="Ming R."/>
            <person name="VanBuren R."/>
            <person name="Wai C.M."/>
            <person name="Tang H."/>
            <person name="Schatz M.C."/>
            <person name="Bowers J.E."/>
            <person name="Lyons E."/>
            <person name="Wang M.L."/>
            <person name="Chen J."/>
            <person name="Biggers E."/>
            <person name="Zhang J."/>
            <person name="Huang L."/>
            <person name="Zhang L."/>
            <person name="Miao W."/>
            <person name="Zhang J."/>
            <person name="Ye Z."/>
            <person name="Miao C."/>
            <person name="Lin Z."/>
            <person name="Wang H."/>
            <person name="Zhou H."/>
            <person name="Yim W.C."/>
            <person name="Priest H.D."/>
            <person name="Zheng C."/>
            <person name="Woodhouse M."/>
            <person name="Edger P.P."/>
            <person name="Guyot R."/>
            <person name="Guo H.B."/>
            <person name="Guo H."/>
            <person name="Zheng G."/>
            <person name="Singh R."/>
            <person name="Sharma A."/>
            <person name="Min X."/>
            <person name="Zheng Y."/>
            <person name="Lee H."/>
            <person name="Gurtowski J."/>
            <person name="Sedlazeck F.J."/>
            <person name="Harkess A."/>
            <person name="McKain M.R."/>
            <person name="Liao Z."/>
            <person name="Fang J."/>
            <person name="Liu J."/>
            <person name="Zhang X."/>
            <person name="Zhang Q."/>
            <person name="Hu W."/>
            <person name="Qin Y."/>
            <person name="Wang K."/>
            <person name="Chen L.Y."/>
            <person name="Shirley N."/>
            <person name="Lin Y.R."/>
            <person name="Liu L.Y."/>
            <person name="Hernandez A.G."/>
            <person name="Wright C.L."/>
            <person name="Bulone V."/>
            <person name="Tuskan G.A."/>
            <person name="Heath K."/>
            <person name="Zee F."/>
            <person name="Moore P.H."/>
            <person name="Sunkar R."/>
            <person name="Leebens-Mack J.H."/>
            <person name="Mockler T."/>
            <person name="Bennetzen J.L."/>
            <person name="Freeling M."/>
            <person name="Sankoff D."/>
            <person name="Paterson A.H."/>
            <person name="Zhu X."/>
            <person name="Yang X."/>
            <person name="Smith J.A."/>
            <person name="Cushman J.C."/>
            <person name="Paull R.E."/>
            <person name="Yu Q."/>
        </authorList>
    </citation>
    <scope>NUCLEOTIDE SEQUENCE [LARGE SCALE GENOMIC DNA]</scope>
    <source>
        <strain evidence="17">cv. F153</strain>
    </source>
</reference>
<keyword evidence="4" id="KW-0964">Secreted</keyword>
<evidence type="ECO:0000256" key="12">
    <source>
        <dbReference type="ARBA" id="ARBA00068298"/>
    </source>
</evidence>
<keyword evidence="17" id="KW-1185">Reference proteome</keyword>
<dbReference type="Gene3D" id="2.160.20.10">
    <property type="entry name" value="Single-stranded right-handed beta-helix, Pectin lyase-like"/>
    <property type="match status" value="1"/>
</dbReference>
<dbReference type="SUPFAM" id="SSF51126">
    <property type="entry name" value="Pectin lyase-like"/>
    <property type="match status" value="1"/>
</dbReference>
<evidence type="ECO:0000256" key="1">
    <source>
        <dbReference type="ARBA" id="ARBA00004191"/>
    </source>
</evidence>
<comment type="catalytic activity">
    <reaction evidence="10">
        <text>[(1-&gt;4)-alpha-D-galacturonosyl](n) + H2O = alpha-D-galacturonate + [(1-&gt;4)-alpha-D-galacturonosyl](n-1)</text>
        <dbReference type="Rhea" id="RHEA:14117"/>
        <dbReference type="Rhea" id="RHEA-COMP:14570"/>
        <dbReference type="Rhea" id="RHEA-COMP:14572"/>
        <dbReference type="ChEBI" id="CHEBI:15377"/>
        <dbReference type="ChEBI" id="CHEBI:58658"/>
        <dbReference type="ChEBI" id="CHEBI:140523"/>
        <dbReference type="EC" id="3.2.1.67"/>
    </reaction>
</comment>
<evidence type="ECO:0000256" key="9">
    <source>
        <dbReference type="ARBA" id="ARBA00043142"/>
    </source>
</evidence>
<sequence>MNWSLKKAMREMALPFLAFLLLLLLLPICNVDATQANNVFNVRDFGAVADGESDSSQALLGAWEKACTQEGRPRVYVPKGVYMVKPLVFKGPCKGHVVVVQIKGVLKAPKELSLFNDEQWIKFEQIDGLLLTGGGMFDGQGAAAWPQNKCPQKKDCKTLPISIKFGHVTNATIRSLTSLNSKFFHMIIFKCSNINLHHIQIKAPENSPNTDGIHIGGSTRVAIRNSNIATGDDCVSVGPGNRNISISKVFCGPGHGISVGSLGKYAGEEDVSGLRVRNCTLTGTTNGVRIKTWQSSPRSSASNFMFEDILMRDVRNPIIIDQKYCPYESCDATFPSMVKLSNIKFRNIRGISTSKVAVELLCSKAVPCQNVELRDINLKYIEHSVPALASCSNVVGGVSSGLVVPPPCI</sequence>
<evidence type="ECO:0000256" key="4">
    <source>
        <dbReference type="ARBA" id="ARBA00022525"/>
    </source>
</evidence>
<accession>A0A6P5GK36</accession>
<evidence type="ECO:0000256" key="15">
    <source>
        <dbReference type="RuleBase" id="RU361169"/>
    </source>
</evidence>
<evidence type="ECO:0000256" key="11">
    <source>
        <dbReference type="ARBA" id="ARBA00057651"/>
    </source>
</evidence>
<evidence type="ECO:0000313" key="18">
    <source>
        <dbReference type="RefSeq" id="XP_020109021.1"/>
    </source>
</evidence>
<dbReference type="GO" id="GO:0047911">
    <property type="term" value="F:galacturan 1,4-alpha-galacturonidase activity"/>
    <property type="evidence" value="ECO:0007669"/>
    <property type="project" value="UniProtKB-EC"/>
</dbReference>
<comment type="similarity">
    <text evidence="2 15">Belongs to the glycosyl hydrolase 28 family.</text>
</comment>
<proteinExistence type="inferred from homology"/>
<keyword evidence="7" id="KW-0961">Cell wall biogenesis/degradation</keyword>
<dbReference type="AlphaFoldDB" id="A0A6P5GK36"/>
<dbReference type="InterPro" id="IPR000743">
    <property type="entry name" value="Glyco_hydro_28"/>
</dbReference>
<feature type="chain" id="PRO_5027575425" description="Exopolygalacturonase" evidence="16">
    <location>
        <begin position="34"/>
        <end position="409"/>
    </location>
</feature>
<dbReference type="FunFam" id="2.160.20.10:FF:000004">
    <property type="entry name" value="Pectin lyase-like superfamily protein"/>
    <property type="match status" value="1"/>
</dbReference>
<evidence type="ECO:0000256" key="6">
    <source>
        <dbReference type="ARBA" id="ARBA00023295"/>
    </source>
</evidence>
<evidence type="ECO:0000256" key="14">
    <source>
        <dbReference type="PROSITE-ProRule" id="PRU10052"/>
    </source>
</evidence>
<reference evidence="18" key="2">
    <citation type="submission" date="2025-08" db="UniProtKB">
        <authorList>
            <consortium name="RefSeq"/>
        </authorList>
    </citation>
    <scope>IDENTIFICATION</scope>
    <source>
        <tissue evidence="18">Leaf</tissue>
    </source>
</reference>
<dbReference type="SMART" id="SM00710">
    <property type="entry name" value="PbH1"/>
    <property type="match status" value="5"/>
</dbReference>
<dbReference type="GO" id="GO:0005975">
    <property type="term" value="P:carbohydrate metabolic process"/>
    <property type="evidence" value="ECO:0007669"/>
    <property type="project" value="InterPro"/>
</dbReference>
<evidence type="ECO:0000256" key="3">
    <source>
        <dbReference type="ARBA" id="ARBA00022512"/>
    </source>
</evidence>
<dbReference type="PANTHER" id="PTHR31375">
    <property type="match status" value="1"/>
</dbReference>
<dbReference type="InterPro" id="IPR011050">
    <property type="entry name" value="Pectin_lyase_fold/virulence"/>
</dbReference>
<dbReference type="Pfam" id="PF00295">
    <property type="entry name" value="Glyco_hydro_28"/>
    <property type="match status" value="1"/>
</dbReference>
<keyword evidence="6 15" id="KW-0326">Glycosidase</keyword>
<name>A0A6P5GK36_ANACO</name>
<feature type="active site" evidence="14">
    <location>
        <position position="255"/>
    </location>
</feature>
<dbReference type="InterPro" id="IPR012334">
    <property type="entry name" value="Pectin_lyas_fold"/>
</dbReference>
<dbReference type="GO" id="GO:0071555">
    <property type="term" value="P:cell wall organization"/>
    <property type="evidence" value="ECO:0007669"/>
    <property type="project" value="UniProtKB-KW"/>
</dbReference>
<dbReference type="RefSeq" id="XP_020109021.1">
    <property type="nucleotide sequence ID" value="XM_020253432.1"/>
</dbReference>
<dbReference type="PROSITE" id="PS00502">
    <property type="entry name" value="POLYGALACTURONASE"/>
    <property type="match status" value="1"/>
</dbReference>
<protein>
    <recommendedName>
        <fullName evidence="12">Exopolygalacturonase</fullName>
        <ecNumber evidence="8">3.2.1.67</ecNumber>
    </recommendedName>
    <alternativeName>
        <fullName evidence="9">Galacturan 1,4-alpha-galacturonidase</fullName>
    </alternativeName>
    <alternativeName>
        <fullName evidence="13">Pectinase</fullName>
    </alternativeName>
</protein>
<dbReference type="GeneID" id="109724574"/>
<evidence type="ECO:0000256" key="16">
    <source>
        <dbReference type="SAM" id="SignalP"/>
    </source>
</evidence>
<organism evidence="17 18">
    <name type="scientific">Ananas comosus</name>
    <name type="common">Pineapple</name>
    <name type="synonym">Ananas ananas</name>
    <dbReference type="NCBI Taxonomy" id="4615"/>
    <lineage>
        <taxon>Eukaryota</taxon>
        <taxon>Viridiplantae</taxon>
        <taxon>Streptophyta</taxon>
        <taxon>Embryophyta</taxon>
        <taxon>Tracheophyta</taxon>
        <taxon>Spermatophyta</taxon>
        <taxon>Magnoliopsida</taxon>
        <taxon>Liliopsida</taxon>
        <taxon>Poales</taxon>
        <taxon>Bromeliaceae</taxon>
        <taxon>Bromelioideae</taxon>
        <taxon>Ananas</taxon>
    </lineage>
</organism>
<keyword evidence="16" id="KW-0732">Signal</keyword>
<evidence type="ECO:0000313" key="17">
    <source>
        <dbReference type="Proteomes" id="UP000515123"/>
    </source>
</evidence>
<dbReference type="InterPro" id="IPR006626">
    <property type="entry name" value="PbH1"/>
</dbReference>
<comment type="function">
    <text evidence="11">May function in depolymerizing pectin during pollen development, germination, and tube growth. Acts as an exo-polygalacturonase.</text>
</comment>
<evidence type="ECO:0000256" key="7">
    <source>
        <dbReference type="ARBA" id="ARBA00023316"/>
    </source>
</evidence>
<evidence type="ECO:0000256" key="5">
    <source>
        <dbReference type="ARBA" id="ARBA00022801"/>
    </source>
</evidence>
<gene>
    <name evidence="18" type="primary">LOC109724574</name>
</gene>
<dbReference type="OrthoDB" id="187139at2759"/>
<evidence type="ECO:0000256" key="10">
    <source>
        <dbReference type="ARBA" id="ARBA00048766"/>
    </source>
</evidence>
<evidence type="ECO:0000256" key="2">
    <source>
        <dbReference type="ARBA" id="ARBA00008834"/>
    </source>
</evidence>
<dbReference type="Proteomes" id="UP000515123">
    <property type="component" value="Linkage group 19"/>
</dbReference>
<keyword evidence="3" id="KW-0134">Cell wall</keyword>
<evidence type="ECO:0000256" key="13">
    <source>
        <dbReference type="ARBA" id="ARBA00083621"/>
    </source>
</evidence>
<feature type="signal peptide" evidence="16">
    <location>
        <begin position="1"/>
        <end position="33"/>
    </location>
</feature>
<keyword evidence="5 15" id="KW-0378">Hydrolase</keyword>
<dbReference type="EC" id="3.2.1.67" evidence="8"/>
<dbReference type="GO" id="GO:0004650">
    <property type="term" value="F:polygalacturonase activity"/>
    <property type="evidence" value="ECO:0007669"/>
    <property type="project" value="InterPro"/>
</dbReference>
<comment type="subcellular location">
    <subcellularLocation>
        <location evidence="1">Secreted</location>
        <location evidence="1">Cell wall</location>
    </subcellularLocation>
</comment>
<evidence type="ECO:0000256" key="8">
    <source>
        <dbReference type="ARBA" id="ARBA00038933"/>
    </source>
</evidence>